<protein>
    <recommendedName>
        <fullName evidence="3">Response regulatory domain-containing protein</fullName>
    </recommendedName>
</protein>
<evidence type="ECO:0000259" key="3">
    <source>
        <dbReference type="PROSITE" id="PS50110"/>
    </source>
</evidence>
<evidence type="ECO:0000256" key="1">
    <source>
        <dbReference type="ARBA" id="ARBA00022553"/>
    </source>
</evidence>
<dbReference type="Proteomes" id="UP000030652">
    <property type="component" value="Unassembled WGS sequence"/>
</dbReference>
<dbReference type="EMBL" id="JRYO01000019">
    <property type="protein sequence ID" value="KHE94048.1"/>
    <property type="molecule type" value="Genomic_DNA"/>
</dbReference>
<dbReference type="PROSITE" id="PS50110">
    <property type="entry name" value="RESPONSE_REGULATORY"/>
    <property type="match status" value="1"/>
</dbReference>
<comment type="caution">
    <text evidence="4">The sequence shown here is derived from an EMBL/GenBank/DDBJ whole genome shotgun (WGS) entry which is preliminary data.</text>
</comment>
<feature type="modified residue" description="4-aspartylphosphate" evidence="2">
    <location>
        <position position="55"/>
    </location>
</feature>
<dbReference type="PANTHER" id="PTHR44591:SF3">
    <property type="entry name" value="RESPONSE REGULATORY DOMAIN-CONTAINING PROTEIN"/>
    <property type="match status" value="1"/>
</dbReference>
<dbReference type="AlphaFoldDB" id="A0A0B0ESD0"/>
<dbReference type="SUPFAM" id="SSF52172">
    <property type="entry name" value="CheY-like"/>
    <property type="match status" value="1"/>
</dbReference>
<dbReference type="InterPro" id="IPR001789">
    <property type="entry name" value="Sig_transdc_resp-reg_receiver"/>
</dbReference>
<proteinExistence type="predicted"/>
<feature type="domain" description="Response regulatory" evidence="3">
    <location>
        <begin position="3"/>
        <end position="122"/>
    </location>
</feature>
<organism evidence="4 5">
    <name type="scientific">Candidatus Scalindua brodae</name>
    <dbReference type="NCBI Taxonomy" id="237368"/>
    <lineage>
        <taxon>Bacteria</taxon>
        <taxon>Pseudomonadati</taxon>
        <taxon>Planctomycetota</taxon>
        <taxon>Candidatus Brocadiia</taxon>
        <taxon>Candidatus Brocadiales</taxon>
        <taxon>Candidatus Scalinduaceae</taxon>
        <taxon>Candidatus Scalindua</taxon>
    </lineage>
</organism>
<dbReference type="CDD" id="cd17574">
    <property type="entry name" value="REC_OmpR"/>
    <property type="match status" value="1"/>
</dbReference>
<evidence type="ECO:0000313" key="5">
    <source>
        <dbReference type="Proteomes" id="UP000030652"/>
    </source>
</evidence>
<dbReference type="InterPro" id="IPR011006">
    <property type="entry name" value="CheY-like_superfamily"/>
</dbReference>
<keyword evidence="1 2" id="KW-0597">Phosphoprotein</keyword>
<dbReference type="PATRIC" id="fig|237368.3.peg.201"/>
<dbReference type="SMART" id="SM00448">
    <property type="entry name" value="REC"/>
    <property type="match status" value="1"/>
</dbReference>
<name>A0A0B0ESD0_9BACT</name>
<dbReference type="Pfam" id="PF00072">
    <property type="entry name" value="Response_reg"/>
    <property type="match status" value="1"/>
</dbReference>
<accession>A0A0B0ESD0</accession>
<dbReference type="eggNOG" id="COG0745">
    <property type="taxonomic scope" value="Bacteria"/>
</dbReference>
<sequence length="126" mass="14293">MPKVLIVDDEPNIRLLLERIIEDLDNSEVEVFIAEEGGKALKIIKEEKPELVFLDIMMPEINGYDVCNIVKNKLKLKDVYIVMLTAKGQEFDKQKGNEVGADIYMTKPFNPDEIAKKTVEVLGLVT</sequence>
<gene>
    <name evidence="4" type="ORF">SCABRO_00186</name>
</gene>
<evidence type="ECO:0000256" key="2">
    <source>
        <dbReference type="PROSITE-ProRule" id="PRU00169"/>
    </source>
</evidence>
<dbReference type="InterPro" id="IPR050595">
    <property type="entry name" value="Bact_response_regulator"/>
</dbReference>
<evidence type="ECO:0000313" key="4">
    <source>
        <dbReference type="EMBL" id="KHE94048.1"/>
    </source>
</evidence>
<dbReference type="PANTHER" id="PTHR44591">
    <property type="entry name" value="STRESS RESPONSE REGULATOR PROTEIN 1"/>
    <property type="match status" value="1"/>
</dbReference>
<dbReference type="GO" id="GO:0000160">
    <property type="term" value="P:phosphorelay signal transduction system"/>
    <property type="evidence" value="ECO:0007669"/>
    <property type="project" value="InterPro"/>
</dbReference>
<reference evidence="4 5" key="1">
    <citation type="submission" date="2014-10" db="EMBL/GenBank/DDBJ databases">
        <title>Draft genome of anammox bacterium scalindua brodae, obtained using differential coverage binning of sequence data from two enrichment reactors.</title>
        <authorList>
            <person name="Speth D.R."/>
            <person name="Russ L."/>
            <person name="Kartal B."/>
            <person name="Op den Camp H.J."/>
            <person name="Dutilh B.E."/>
            <person name="Jetten M.S."/>
        </authorList>
    </citation>
    <scope>NUCLEOTIDE SEQUENCE [LARGE SCALE GENOMIC DNA]</scope>
    <source>
        <strain evidence="4">RU1</strain>
    </source>
</reference>
<dbReference type="Gene3D" id="3.40.50.2300">
    <property type="match status" value="1"/>
</dbReference>